<proteinExistence type="predicted"/>
<comment type="caution">
    <text evidence="1">The sequence shown here is derived from an EMBL/GenBank/DDBJ whole genome shotgun (WGS) entry which is preliminary data.</text>
</comment>
<name>A0A2P4YN97_9STRA</name>
<gene>
    <name evidence="1" type="ORF">PHPALM_3074</name>
</gene>
<keyword evidence="2" id="KW-1185">Reference proteome</keyword>
<evidence type="ECO:0000313" key="2">
    <source>
        <dbReference type="Proteomes" id="UP000237271"/>
    </source>
</evidence>
<dbReference type="AlphaFoldDB" id="A0A2P4YN97"/>
<dbReference type="EMBL" id="NCKW01001816">
    <property type="protein sequence ID" value="POM79293.1"/>
    <property type="molecule type" value="Genomic_DNA"/>
</dbReference>
<dbReference type="OrthoDB" id="118523at2759"/>
<sequence length="76" mass="8615">MMETIQEFDAALAMDFRVWVNFSAPTDSAEPFELPRVHLIPNQLMIGKVSALLPVHLWGPSVAFTPEEFTLEKVEK</sequence>
<organism evidence="1 2">
    <name type="scientific">Phytophthora palmivora</name>
    <dbReference type="NCBI Taxonomy" id="4796"/>
    <lineage>
        <taxon>Eukaryota</taxon>
        <taxon>Sar</taxon>
        <taxon>Stramenopiles</taxon>
        <taxon>Oomycota</taxon>
        <taxon>Peronosporomycetes</taxon>
        <taxon>Peronosporales</taxon>
        <taxon>Peronosporaceae</taxon>
        <taxon>Phytophthora</taxon>
    </lineage>
</organism>
<accession>A0A2P4YN97</accession>
<protein>
    <submittedName>
        <fullName evidence="1">Uncharacterized protein</fullName>
    </submittedName>
</protein>
<reference evidence="1 2" key="1">
    <citation type="journal article" date="2017" name="Genome Biol. Evol.">
        <title>Phytophthora megakarya and P. palmivora, closely related causal agents of cacao black pod rot, underwent increases in genome sizes and gene numbers by different mechanisms.</title>
        <authorList>
            <person name="Ali S.S."/>
            <person name="Shao J."/>
            <person name="Lary D.J."/>
            <person name="Kronmiller B."/>
            <person name="Shen D."/>
            <person name="Strem M.D."/>
            <person name="Amoako-Attah I."/>
            <person name="Akrofi A.Y."/>
            <person name="Begoude B.A."/>
            <person name="Ten Hoopen G.M."/>
            <person name="Coulibaly K."/>
            <person name="Kebe B.I."/>
            <person name="Melnick R.L."/>
            <person name="Guiltinan M.J."/>
            <person name="Tyler B.M."/>
            <person name="Meinhardt L.W."/>
            <person name="Bailey B.A."/>
        </authorList>
    </citation>
    <scope>NUCLEOTIDE SEQUENCE [LARGE SCALE GENOMIC DNA]</scope>
    <source>
        <strain evidence="2">sbr112.9</strain>
    </source>
</reference>
<dbReference type="Proteomes" id="UP000237271">
    <property type="component" value="Unassembled WGS sequence"/>
</dbReference>
<evidence type="ECO:0000313" key="1">
    <source>
        <dbReference type="EMBL" id="POM79293.1"/>
    </source>
</evidence>